<comment type="caution">
    <text evidence="1">The sequence shown here is derived from an EMBL/GenBank/DDBJ whole genome shotgun (WGS) entry which is preliminary data.</text>
</comment>
<proteinExistence type="predicted"/>
<name>M5U9P9_9BACT</name>
<dbReference type="Proteomes" id="UP000011885">
    <property type="component" value="Unassembled WGS sequence"/>
</dbReference>
<reference evidence="1 2" key="1">
    <citation type="journal article" date="2013" name="Mar. Genomics">
        <title>Expression of sulfatases in Rhodopirellula baltica and the diversity of sulfatases in the genus Rhodopirellula.</title>
        <authorList>
            <person name="Wegner C.E."/>
            <person name="Richter-Heitmann T."/>
            <person name="Klindworth A."/>
            <person name="Klockow C."/>
            <person name="Richter M."/>
            <person name="Achstetter T."/>
            <person name="Glockner F.O."/>
            <person name="Harder J."/>
        </authorList>
    </citation>
    <scope>NUCLEOTIDE SEQUENCE [LARGE SCALE GENOMIC DNA]</scope>
    <source>
        <strain evidence="1 2">SM41</strain>
    </source>
</reference>
<dbReference type="PATRIC" id="fig|1263870.3.peg.465"/>
<evidence type="ECO:0000313" key="1">
    <source>
        <dbReference type="EMBL" id="EMI58145.1"/>
    </source>
</evidence>
<sequence length="75" mass="8069">MAPIIAQSAEKGVWPAVLCAAEPNVESQKLYGPTKRADMVGPIGECPLDPCVLDRKAAEKLWSTSQEKTSLAWSV</sequence>
<dbReference type="EMBL" id="ANOH01000039">
    <property type="protein sequence ID" value="EMI58145.1"/>
    <property type="molecule type" value="Genomic_DNA"/>
</dbReference>
<evidence type="ECO:0000313" key="2">
    <source>
        <dbReference type="Proteomes" id="UP000011885"/>
    </source>
</evidence>
<protein>
    <submittedName>
        <fullName evidence="1">Oxidoreductase yajO1</fullName>
    </submittedName>
</protein>
<keyword evidence="2" id="KW-1185">Reference proteome</keyword>
<gene>
    <name evidence="1" type="ORF">RSSM_00425</name>
</gene>
<accession>M5U9P9</accession>
<dbReference type="AlphaFoldDB" id="M5U9P9"/>
<organism evidence="1 2">
    <name type="scientific">Rhodopirellula sallentina SM41</name>
    <dbReference type="NCBI Taxonomy" id="1263870"/>
    <lineage>
        <taxon>Bacteria</taxon>
        <taxon>Pseudomonadati</taxon>
        <taxon>Planctomycetota</taxon>
        <taxon>Planctomycetia</taxon>
        <taxon>Pirellulales</taxon>
        <taxon>Pirellulaceae</taxon>
        <taxon>Rhodopirellula</taxon>
    </lineage>
</organism>